<dbReference type="GO" id="GO:0020037">
    <property type="term" value="F:heme binding"/>
    <property type="evidence" value="ECO:0007669"/>
    <property type="project" value="InterPro"/>
</dbReference>
<keyword evidence="3" id="KW-0349">Heme</keyword>
<dbReference type="Gene3D" id="3.90.480.10">
    <property type="entry name" value="Sulfite Reductase Hemoprotein,Domain 2"/>
    <property type="match status" value="1"/>
</dbReference>
<evidence type="ECO:0000256" key="8">
    <source>
        <dbReference type="SAM" id="MobiDB-lite"/>
    </source>
</evidence>
<keyword evidence="4" id="KW-0479">Metal-binding</keyword>
<dbReference type="InterPro" id="IPR006066">
    <property type="entry name" value="NO2/SO3_Rdtase_FeS/sirohaem_BS"/>
</dbReference>
<evidence type="ECO:0000259" key="10">
    <source>
        <dbReference type="Pfam" id="PF03460"/>
    </source>
</evidence>
<feature type="domain" description="Nitrite/Sulfite reductase ferredoxin-like" evidence="10">
    <location>
        <begin position="378"/>
        <end position="443"/>
    </location>
</feature>
<evidence type="ECO:0000259" key="9">
    <source>
        <dbReference type="Pfam" id="PF01077"/>
    </source>
</evidence>
<dbReference type="Pfam" id="PF01077">
    <property type="entry name" value="NIR_SIR"/>
    <property type="match status" value="2"/>
</dbReference>
<dbReference type="GO" id="GO:0046872">
    <property type="term" value="F:metal ion binding"/>
    <property type="evidence" value="ECO:0007669"/>
    <property type="project" value="UniProtKB-KW"/>
</dbReference>
<keyword evidence="6" id="KW-0408">Iron</keyword>
<accession>A0A4Q0MR03</accession>
<dbReference type="InterPro" id="IPR005117">
    <property type="entry name" value="NiRdtase/SiRdtase_haem-b_fer"/>
</dbReference>
<reference evidence="11 12" key="1">
    <citation type="submission" date="2018-12" db="EMBL/GenBank/DDBJ databases">
        <title>bacterium Hansschlegelia zhihuaiae S113.</title>
        <authorList>
            <person name="He J."/>
        </authorList>
    </citation>
    <scope>NUCLEOTIDE SEQUENCE [LARGE SCALE GENOMIC DNA]</scope>
    <source>
        <strain evidence="11 12">S 113</strain>
    </source>
</reference>
<protein>
    <submittedName>
        <fullName evidence="11">NirA family protein</fullName>
    </submittedName>
</protein>
<dbReference type="OrthoDB" id="9803707at2"/>
<dbReference type="RefSeq" id="WP_128775838.1">
    <property type="nucleotide sequence ID" value="NZ_RYFI01000001.1"/>
</dbReference>
<feature type="domain" description="Nitrite/sulphite reductase 4Fe-4S" evidence="9">
    <location>
        <begin position="458"/>
        <end position="575"/>
    </location>
</feature>
<dbReference type="GO" id="GO:0051539">
    <property type="term" value="F:4 iron, 4 sulfur cluster binding"/>
    <property type="evidence" value="ECO:0007669"/>
    <property type="project" value="UniProtKB-KW"/>
</dbReference>
<evidence type="ECO:0000256" key="5">
    <source>
        <dbReference type="ARBA" id="ARBA00023002"/>
    </source>
</evidence>
<dbReference type="InterPro" id="IPR036136">
    <property type="entry name" value="Nit/Sulf_reduc_fer-like_dom_sf"/>
</dbReference>
<dbReference type="NCBIfam" id="NF007126">
    <property type="entry name" value="PRK09567.1"/>
    <property type="match status" value="1"/>
</dbReference>
<dbReference type="InterPro" id="IPR012798">
    <property type="entry name" value="Cbl_synth_CobG-like"/>
</dbReference>
<dbReference type="Pfam" id="PF03460">
    <property type="entry name" value="NIR_SIR_ferr"/>
    <property type="match status" value="2"/>
</dbReference>
<feature type="domain" description="Nitrite/Sulfite reductase ferredoxin-like" evidence="10">
    <location>
        <begin position="125"/>
        <end position="184"/>
    </location>
</feature>
<evidence type="ECO:0000313" key="11">
    <source>
        <dbReference type="EMBL" id="RXF75659.1"/>
    </source>
</evidence>
<keyword evidence="5" id="KW-0560">Oxidoreductase</keyword>
<evidence type="ECO:0000256" key="6">
    <source>
        <dbReference type="ARBA" id="ARBA00023004"/>
    </source>
</evidence>
<dbReference type="InterPro" id="IPR045854">
    <property type="entry name" value="NO2/SO3_Rdtase_4Fe4S_sf"/>
</dbReference>
<dbReference type="PANTHER" id="PTHR32439:SF0">
    <property type="entry name" value="FERREDOXIN--NITRITE REDUCTASE, CHLOROPLASTIC"/>
    <property type="match status" value="1"/>
</dbReference>
<feature type="region of interest" description="Disordered" evidence="8">
    <location>
        <begin position="31"/>
        <end position="54"/>
    </location>
</feature>
<evidence type="ECO:0000256" key="1">
    <source>
        <dbReference type="ARBA" id="ARBA00010429"/>
    </source>
</evidence>
<dbReference type="AlphaFoldDB" id="A0A4Q0MR03"/>
<dbReference type="PANTHER" id="PTHR32439">
    <property type="entry name" value="FERREDOXIN--NITRITE REDUCTASE, CHLOROPLASTIC"/>
    <property type="match status" value="1"/>
</dbReference>
<dbReference type="PRINTS" id="PR00397">
    <property type="entry name" value="SIROHAEM"/>
</dbReference>
<evidence type="ECO:0000256" key="7">
    <source>
        <dbReference type="ARBA" id="ARBA00023014"/>
    </source>
</evidence>
<dbReference type="InterPro" id="IPR051329">
    <property type="entry name" value="NIR_SIR_4Fe-4S"/>
</dbReference>
<organism evidence="11 12">
    <name type="scientific">Hansschlegelia zhihuaiae</name>
    <dbReference type="NCBI Taxonomy" id="405005"/>
    <lineage>
        <taxon>Bacteria</taxon>
        <taxon>Pseudomonadati</taxon>
        <taxon>Pseudomonadota</taxon>
        <taxon>Alphaproteobacteria</taxon>
        <taxon>Hyphomicrobiales</taxon>
        <taxon>Methylopilaceae</taxon>
        <taxon>Hansschlegelia</taxon>
    </lineage>
</organism>
<feature type="compositionally biased region" description="Gly residues" evidence="8">
    <location>
        <begin position="31"/>
        <end position="45"/>
    </location>
</feature>
<gene>
    <name evidence="11" type="ORF">EK403_02140</name>
</gene>
<dbReference type="NCBIfam" id="TIGR02435">
    <property type="entry name" value="CobG"/>
    <property type="match status" value="1"/>
</dbReference>
<feature type="domain" description="Nitrite/sulphite reductase 4Fe-4S" evidence="9">
    <location>
        <begin position="196"/>
        <end position="354"/>
    </location>
</feature>
<dbReference type="Proteomes" id="UP000289708">
    <property type="component" value="Unassembled WGS sequence"/>
</dbReference>
<name>A0A4Q0MR03_9HYPH</name>
<dbReference type="Gene3D" id="3.30.413.10">
    <property type="entry name" value="Sulfite Reductase Hemoprotein, domain 1"/>
    <property type="match status" value="2"/>
</dbReference>
<dbReference type="SUPFAM" id="SSF56014">
    <property type="entry name" value="Nitrite and sulphite reductase 4Fe-4S domain-like"/>
    <property type="match status" value="2"/>
</dbReference>
<dbReference type="EMBL" id="RYFI01000001">
    <property type="protein sequence ID" value="RXF75659.1"/>
    <property type="molecule type" value="Genomic_DNA"/>
</dbReference>
<sequence>MSGDFSADQKRYLEGFVSGVQAVRGSRGAPGFGGGVPFGGQGGEKGLPANAEQVPSGPDAIHLEAMARQEKAGKKLSPQEKAKRDEHPFDAYARLKGLAAEGKFAKQLDDFRIRFHGLFYVGPTQDAYMCRLRIHNGILKSWQFRGVADLAERYGGGFTHVTTRANLQIREIGAADGIAVLEGLVDLGLTARGSGADNIRNVTGTPTAGVDPQELVDTRPYAKEWHHHILNDRSLYGLPRKFNVAFDGAGRIAALEDTNDIGFQAVEVLEGHGVEPGVWWRLALGGITGHRDFARDTGVVVPLDQAIRVADAIVRVFISNGDRTDRNKARLKYVLDAWGFEKFLEEVEKLLGSKLVRAPSDAIAPRPESDRLAHIGIHPQKQEGHNWVGVGLTLGKITCVQMRQLADIAEEFGDRDIRLTVWQNLLISGVRDDYVGEVERRIAGIGLATSASNVRAGLVACTGNKGCKFSAADTKGFADMIASHVDAVGLVVDTPINIHATGCHNSCAQHYIGDIGLIGARVPVGEDDTVDGFNVHVGGGFGTDATIGRELVTEVKGEDCPALVEKMLRGYLAHRADDQETFAAFTRRHEIDALKDIFELEKA</sequence>
<keyword evidence="7" id="KW-0411">Iron-sulfur</keyword>
<dbReference type="SUPFAM" id="SSF55124">
    <property type="entry name" value="Nitrite/Sulfite reductase N-terminal domain-like"/>
    <property type="match status" value="2"/>
</dbReference>
<evidence type="ECO:0000256" key="4">
    <source>
        <dbReference type="ARBA" id="ARBA00022723"/>
    </source>
</evidence>
<dbReference type="InterPro" id="IPR006067">
    <property type="entry name" value="NO2/SO3_Rdtase_4Fe4S_dom"/>
</dbReference>
<comment type="caution">
    <text evidence="11">The sequence shown here is derived from an EMBL/GenBank/DDBJ whole genome shotgun (WGS) entry which is preliminary data.</text>
</comment>
<keyword evidence="2" id="KW-0004">4Fe-4S</keyword>
<comment type="similarity">
    <text evidence="1">Belongs to the nitrite and sulfite reductase 4Fe-4S domain family.</text>
</comment>
<proteinExistence type="inferred from homology"/>
<evidence type="ECO:0000256" key="2">
    <source>
        <dbReference type="ARBA" id="ARBA00022485"/>
    </source>
</evidence>
<evidence type="ECO:0000313" key="12">
    <source>
        <dbReference type="Proteomes" id="UP000289708"/>
    </source>
</evidence>
<keyword evidence="12" id="KW-1185">Reference proteome</keyword>
<dbReference type="GO" id="GO:0016491">
    <property type="term" value="F:oxidoreductase activity"/>
    <property type="evidence" value="ECO:0007669"/>
    <property type="project" value="UniProtKB-KW"/>
</dbReference>
<evidence type="ECO:0000256" key="3">
    <source>
        <dbReference type="ARBA" id="ARBA00022617"/>
    </source>
</evidence>
<dbReference type="PROSITE" id="PS00365">
    <property type="entry name" value="NIR_SIR"/>
    <property type="match status" value="1"/>
</dbReference>